<dbReference type="SUPFAM" id="SSF56112">
    <property type="entry name" value="Protein kinase-like (PK-like)"/>
    <property type="match status" value="1"/>
</dbReference>
<comment type="caution">
    <text evidence="2">The sequence shown here is derived from an EMBL/GenBank/DDBJ whole genome shotgun (WGS) entry which is preliminary data.</text>
</comment>
<dbReference type="Pfam" id="PF17667">
    <property type="entry name" value="Pkinase_fungal"/>
    <property type="match status" value="1"/>
</dbReference>
<dbReference type="PANTHER" id="PTHR38248">
    <property type="entry name" value="FUNK1 6"/>
    <property type="match status" value="1"/>
</dbReference>
<reference evidence="2" key="1">
    <citation type="submission" date="2023-03" db="EMBL/GenBank/DDBJ databases">
        <title>Massive genome expansion in bonnet fungi (Mycena s.s.) driven by repeated elements and novel gene families across ecological guilds.</title>
        <authorList>
            <consortium name="Lawrence Berkeley National Laboratory"/>
            <person name="Harder C.B."/>
            <person name="Miyauchi S."/>
            <person name="Viragh M."/>
            <person name="Kuo A."/>
            <person name="Thoen E."/>
            <person name="Andreopoulos B."/>
            <person name="Lu D."/>
            <person name="Skrede I."/>
            <person name="Drula E."/>
            <person name="Henrissat B."/>
            <person name="Morin E."/>
            <person name="Kohler A."/>
            <person name="Barry K."/>
            <person name="LaButti K."/>
            <person name="Morin E."/>
            <person name="Salamov A."/>
            <person name="Lipzen A."/>
            <person name="Mereny Z."/>
            <person name="Hegedus B."/>
            <person name="Baldrian P."/>
            <person name="Stursova M."/>
            <person name="Weitz H."/>
            <person name="Taylor A."/>
            <person name="Grigoriev I.V."/>
            <person name="Nagy L.G."/>
            <person name="Martin F."/>
            <person name="Kauserud H."/>
        </authorList>
    </citation>
    <scope>NUCLEOTIDE SEQUENCE</scope>
    <source>
        <strain evidence="2">CBHHK182m</strain>
    </source>
</reference>
<dbReference type="PANTHER" id="PTHR38248:SF2">
    <property type="entry name" value="FUNK1 11"/>
    <property type="match status" value="1"/>
</dbReference>
<keyword evidence="3" id="KW-1185">Reference proteome</keyword>
<dbReference type="EMBL" id="JARKIB010000007">
    <property type="protein sequence ID" value="KAJ7778378.1"/>
    <property type="molecule type" value="Genomic_DNA"/>
</dbReference>
<dbReference type="InterPro" id="IPR011009">
    <property type="entry name" value="Kinase-like_dom_sf"/>
</dbReference>
<evidence type="ECO:0000313" key="3">
    <source>
        <dbReference type="Proteomes" id="UP001215598"/>
    </source>
</evidence>
<dbReference type="Gene3D" id="1.10.510.10">
    <property type="entry name" value="Transferase(Phosphotransferase) domain 1"/>
    <property type="match status" value="1"/>
</dbReference>
<organism evidence="2 3">
    <name type="scientific">Mycena metata</name>
    <dbReference type="NCBI Taxonomy" id="1033252"/>
    <lineage>
        <taxon>Eukaryota</taxon>
        <taxon>Fungi</taxon>
        <taxon>Dikarya</taxon>
        <taxon>Basidiomycota</taxon>
        <taxon>Agaricomycotina</taxon>
        <taxon>Agaricomycetes</taxon>
        <taxon>Agaricomycetidae</taxon>
        <taxon>Agaricales</taxon>
        <taxon>Marasmiineae</taxon>
        <taxon>Mycenaceae</taxon>
        <taxon>Mycena</taxon>
    </lineage>
</organism>
<dbReference type="AlphaFoldDB" id="A0AAD7NW38"/>
<protein>
    <recommendedName>
        <fullName evidence="1">Fungal-type protein kinase domain-containing protein</fullName>
    </recommendedName>
</protein>
<dbReference type="Proteomes" id="UP001215598">
    <property type="component" value="Unassembled WGS sequence"/>
</dbReference>
<sequence length="264" mass="29432">MAVEIEPLPCHSPLVQRSRNLRLENARSAMDLLVALRDVASALKQLFVEHQILHRHITYDNVLIRSGADSGVAGVVVDLDFPNPTEGSSRTSTGLGLCDSLAFQSAKRLTNRVSHAHKHTLQEDLESLFCVLCWTCYGYDHTGGPDKYRPDWMETWITTRHAETAAPKKKSFLSTPSSSHINRYIGCQRDIMEDIIEQLRQTVKRNSSDPEKDCARFLTVVEEGIEEIRGERCGCVLQCNKALPSVVPCKPSELATTNSPDCIA</sequence>
<gene>
    <name evidence="2" type="ORF">B0H16DRAFT_1503305</name>
</gene>
<accession>A0AAD7NW38</accession>
<proteinExistence type="predicted"/>
<name>A0AAD7NW38_9AGAR</name>
<dbReference type="InterPro" id="IPR040976">
    <property type="entry name" value="Pkinase_fungal"/>
</dbReference>
<feature type="domain" description="Fungal-type protein kinase" evidence="1">
    <location>
        <begin position="14"/>
        <end position="136"/>
    </location>
</feature>
<evidence type="ECO:0000313" key="2">
    <source>
        <dbReference type="EMBL" id="KAJ7778378.1"/>
    </source>
</evidence>
<evidence type="ECO:0000259" key="1">
    <source>
        <dbReference type="Pfam" id="PF17667"/>
    </source>
</evidence>